<dbReference type="AlphaFoldDB" id="A0A3B1ARA9"/>
<name>A0A3B1ARA9_9ZZZZ</name>
<accession>A0A3B1ARA9</accession>
<evidence type="ECO:0000313" key="1">
    <source>
        <dbReference type="EMBL" id="VAX06262.1"/>
    </source>
</evidence>
<reference evidence="1" key="1">
    <citation type="submission" date="2018-06" db="EMBL/GenBank/DDBJ databases">
        <authorList>
            <person name="Zhirakovskaya E."/>
        </authorList>
    </citation>
    <scope>NUCLEOTIDE SEQUENCE</scope>
</reference>
<dbReference type="InterPro" id="IPR025500">
    <property type="entry name" value="DUF4390"/>
</dbReference>
<dbReference type="EMBL" id="UOFX01000011">
    <property type="protein sequence ID" value="VAX06262.1"/>
    <property type="molecule type" value="Genomic_DNA"/>
</dbReference>
<organism evidence="1">
    <name type="scientific">hydrothermal vent metagenome</name>
    <dbReference type="NCBI Taxonomy" id="652676"/>
    <lineage>
        <taxon>unclassified sequences</taxon>
        <taxon>metagenomes</taxon>
        <taxon>ecological metagenomes</taxon>
    </lineage>
</organism>
<protein>
    <recommendedName>
        <fullName evidence="2">Proline rich signal peptide protein</fullName>
    </recommendedName>
</protein>
<evidence type="ECO:0008006" key="2">
    <source>
        <dbReference type="Google" id="ProtNLM"/>
    </source>
</evidence>
<gene>
    <name evidence="1" type="ORF">MNBD_GAMMA26-998</name>
</gene>
<dbReference type="Pfam" id="PF14334">
    <property type="entry name" value="DUF4390"/>
    <property type="match status" value="1"/>
</dbReference>
<sequence>MAVLVLLPGLLWAKDFEIRPLQIRLQDEVYVLDAIAHYRLNGTVLEALEHGVPLTMVLRLQVLRKGAWFWEQDEVDVHYYRVLSFHALTGLYEVFDQQQGRSQSFVTRDLAISAMGDFQGLPVMSVRQVEEGVSYLLELHAQLDIESLPLTLRPQAYLTKDWNLSSDWSISPLFSSESPP</sequence>
<proteinExistence type="predicted"/>